<dbReference type="EMBL" id="JAOYFB010000038">
    <property type="protein sequence ID" value="KAK4026842.1"/>
    <property type="molecule type" value="Genomic_DNA"/>
</dbReference>
<feature type="compositionally biased region" description="Basic and acidic residues" evidence="1">
    <location>
        <begin position="117"/>
        <end position="132"/>
    </location>
</feature>
<dbReference type="Proteomes" id="UP001234178">
    <property type="component" value="Unassembled WGS sequence"/>
</dbReference>
<sequence length="366" mass="41653">MNSMFRPHRTIFKCPEGNLLGRRGHWTSRIDAGATRSSPGESPTTTEEDDKHRGSRRSNEVIAQDFKGALTSPKRTMYIEDHRRSNEIFGQGLSGGPYHHRRGSLTSRIAAAAIRSSPEDAEHRGSALEQRDRRHGFAKRARPSLKRTTGRPGSSFDQRDKKLLSCDNFGTRNGADTISTSKAVSILIRHLPRKSSTRTPLKLNEPNLHKFLYEGWRKRVKSLELQIFMLVVLSSWSKIKEQVELILEQSRFFLANKDFIHTQIMLKKSSVQFLGKKDMHQNQNFLIIDVTKTRDHIFTFANIIEPLLRTGDISTPATGVFTISLISTKRMAAFLDLSIENSEEFLSNLVSSKTVTSRLVWWLDYG</sequence>
<accession>A0ABR0AP02</accession>
<feature type="compositionally biased region" description="Basic residues" evidence="1">
    <location>
        <begin position="133"/>
        <end position="149"/>
    </location>
</feature>
<name>A0ABR0AP02_9CRUS</name>
<evidence type="ECO:0000313" key="3">
    <source>
        <dbReference type="Proteomes" id="UP001234178"/>
    </source>
</evidence>
<comment type="caution">
    <text evidence="2">The sequence shown here is derived from an EMBL/GenBank/DDBJ whole genome shotgun (WGS) entry which is preliminary data.</text>
</comment>
<gene>
    <name evidence="2" type="ORF">OUZ56_015868</name>
</gene>
<feature type="region of interest" description="Disordered" evidence="1">
    <location>
        <begin position="114"/>
        <end position="159"/>
    </location>
</feature>
<keyword evidence="3" id="KW-1185">Reference proteome</keyword>
<protein>
    <submittedName>
        <fullName evidence="2">Uncharacterized protein</fullName>
    </submittedName>
</protein>
<reference evidence="2 3" key="1">
    <citation type="journal article" date="2023" name="Nucleic Acids Res.">
        <title>The hologenome of Daphnia magna reveals possible DNA methylation and microbiome-mediated evolution of the host genome.</title>
        <authorList>
            <person name="Chaturvedi A."/>
            <person name="Li X."/>
            <person name="Dhandapani V."/>
            <person name="Marshall H."/>
            <person name="Kissane S."/>
            <person name="Cuenca-Cambronero M."/>
            <person name="Asole G."/>
            <person name="Calvet F."/>
            <person name="Ruiz-Romero M."/>
            <person name="Marangio P."/>
            <person name="Guigo R."/>
            <person name="Rago D."/>
            <person name="Mirbahai L."/>
            <person name="Eastwood N."/>
            <person name="Colbourne J.K."/>
            <person name="Zhou J."/>
            <person name="Mallon E."/>
            <person name="Orsini L."/>
        </authorList>
    </citation>
    <scope>NUCLEOTIDE SEQUENCE [LARGE SCALE GENOMIC DNA]</scope>
    <source>
        <strain evidence="2">LRV0_1</strain>
    </source>
</reference>
<evidence type="ECO:0000313" key="2">
    <source>
        <dbReference type="EMBL" id="KAK4026842.1"/>
    </source>
</evidence>
<feature type="region of interest" description="Disordered" evidence="1">
    <location>
        <begin position="28"/>
        <end position="74"/>
    </location>
</feature>
<organism evidence="2 3">
    <name type="scientific">Daphnia magna</name>
    <dbReference type="NCBI Taxonomy" id="35525"/>
    <lineage>
        <taxon>Eukaryota</taxon>
        <taxon>Metazoa</taxon>
        <taxon>Ecdysozoa</taxon>
        <taxon>Arthropoda</taxon>
        <taxon>Crustacea</taxon>
        <taxon>Branchiopoda</taxon>
        <taxon>Diplostraca</taxon>
        <taxon>Cladocera</taxon>
        <taxon>Anomopoda</taxon>
        <taxon>Daphniidae</taxon>
        <taxon>Daphnia</taxon>
    </lineage>
</organism>
<proteinExistence type="predicted"/>
<feature type="compositionally biased region" description="Polar residues" evidence="1">
    <location>
        <begin position="35"/>
        <end position="45"/>
    </location>
</feature>
<evidence type="ECO:0000256" key="1">
    <source>
        <dbReference type="SAM" id="MobiDB-lite"/>
    </source>
</evidence>